<comment type="subcellular location">
    <subcellularLocation>
        <location evidence="1">Secreted</location>
    </subcellularLocation>
</comment>
<keyword evidence="9" id="KW-1185">Reference proteome</keyword>
<organism evidence="8 9">
    <name type="scientific">Phrynosoma platyrhinos</name>
    <name type="common">Desert horned lizard</name>
    <dbReference type="NCBI Taxonomy" id="52577"/>
    <lineage>
        <taxon>Eukaryota</taxon>
        <taxon>Metazoa</taxon>
        <taxon>Chordata</taxon>
        <taxon>Craniata</taxon>
        <taxon>Vertebrata</taxon>
        <taxon>Euteleostomi</taxon>
        <taxon>Lepidosauria</taxon>
        <taxon>Squamata</taxon>
        <taxon>Bifurcata</taxon>
        <taxon>Unidentata</taxon>
        <taxon>Episquamata</taxon>
        <taxon>Toxicofera</taxon>
        <taxon>Iguania</taxon>
        <taxon>Phrynosomatidae</taxon>
        <taxon>Phrynosomatinae</taxon>
        <taxon>Phrynosoma</taxon>
    </lineage>
</organism>
<dbReference type="Proteomes" id="UP000826234">
    <property type="component" value="Unassembled WGS sequence"/>
</dbReference>
<protein>
    <submittedName>
        <fullName evidence="8">Uncharacterized protein</fullName>
    </submittedName>
</protein>
<proteinExistence type="predicted"/>
<evidence type="ECO:0000256" key="4">
    <source>
        <dbReference type="ARBA" id="ARBA00022685"/>
    </source>
</evidence>
<dbReference type="InterPro" id="IPR051777">
    <property type="entry name" value="Insulin-like_neuro_ligands"/>
</dbReference>
<evidence type="ECO:0000256" key="1">
    <source>
        <dbReference type="ARBA" id="ARBA00004613"/>
    </source>
</evidence>
<accession>A0ABQ7TG66</accession>
<comment type="subunit">
    <text evidence="2">Heterodimer of a B chain and an A chain linked by two disulfide bonds.</text>
</comment>
<evidence type="ECO:0000256" key="3">
    <source>
        <dbReference type="ARBA" id="ARBA00022525"/>
    </source>
</evidence>
<dbReference type="PANTHER" id="PTHR20968:SF0">
    <property type="entry name" value="RELAXIN-3"/>
    <property type="match status" value="1"/>
</dbReference>
<keyword evidence="5" id="KW-0372">Hormone</keyword>
<comment type="caution">
    <text evidence="8">The sequence shown here is derived from an EMBL/GenBank/DDBJ whole genome shotgun (WGS) entry which is preliminary data.</text>
</comment>
<reference evidence="8 9" key="1">
    <citation type="journal article" date="2022" name="Gigascience">
        <title>A chromosome-level genome assembly and annotation of the desert horned lizard, Phrynosoma platyrhinos, provides insight into chromosomal rearrangements among reptiles.</title>
        <authorList>
            <person name="Koochekian N."/>
            <person name="Ascanio A."/>
            <person name="Farleigh K."/>
            <person name="Card D.C."/>
            <person name="Schield D.R."/>
            <person name="Castoe T.A."/>
            <person name="Jezkova T."/>
        </authorList>
    </citation>
    <scope>NUCLEOTIDE SEQUENCE [LARGE SCALE GENOMIC DNA]</scope>
    <source>
        <strain evidence="8">NK-2021</strain>
    </source>
</reference>
<evidence type="ECO:0000256" key="6">
    <source>
        <dbReference type="ARBA" id="ARBA00022729"/>
    </source>
</evidence>
<evidence type="ECO:0000256" key="7">
    <source>
        <dbReference type="ARBA" id="ARBA00023157"/>
    </source>
</evidence>
<name>A0ABQ7TG66_PHRPL</name>
<keyword evidence="7" id="KW-1015">Disulfide bond</keyword>
<dbReference type="PANTHER" id="PTHR20968">
    <property type="entry name" value="ILGF DOMAIN-CONTAINING PROTEIN"/>
    <property type="match status" value="1"/>
</dbReference>
<gene>
    <name evidence="8" type="ORF">JD844_010218</name>
</gene>
<evidence type="ECO:0000313" key="9">
    <source>
        <dbReference type="Proteomes" id="UP000826234"/>
    </source>
</evidence>
<dbReference type="EMBL" id="JAIPUX010000439">
    <property type="protein sequence ID" value="KAH0628740.1"/>
    <property type="molecule type" value="Genomic_DNA"/>
</dbReference>
<keyword evidence="6" id="KW-0732">Signal</keyword>
<keyword evidence="3" id="KW-0964">Secreted</keyword>
<keyword evidence="4" id="KW-0165">Cleavage on pair of basic residues</keyword>
<evidence type="ECO:0000256" key="5">
    <source>
        <dbReference type="ARBA" id="ARBA00022702"/>
    </source>
</evidence>
<sequence length="90" mass="10218">MWKDILGYLVRRSGWYKEGSWSDASDRLAGAVWLQKFPLQSCLCPAMHKVFLVLALGVLLIEMRLGSEARTPPYGVKLCGREFIRAVIFT</sequence>
<evidence type="ECO:0000313" key="8">
    <source>
        <dbReference type="EMBL" id="KAH0628740.1"/>
    </source>
</evidence>
<evidence type="ECO:0000256" key="2">
    <source>
        <dbReference type="ARBA" id="ARBA00011207"/>
    </source>
</evidence>